<dbReference type="GO" id="GO:0016747">
    <property type="term" value="F:acyltransferase activity, transferring groups other than amino-acyl groups"/>
    <property type="evidence" value="ECO:0007669"/>
    <property type="project" value="InterPro"/>
</dbReference>
<dbReference type="RefSeq" id="WP_245751044.1">
    <property type="nucleotide sequence ID" value="NZ_FORX01000004.1"/>
</dbReference>
<dbReference type="EMBL" id="FORX01000004">
    <property type="protein sequence ID" value="SFJ56199.1"/>
    <property type="molecule type" value="Genomic_DNA"/>
</dbReference>
<keyword evidence="2" id="KW-0689">Ribosomal protein</keyword>
<dbReference type="CDD" id="cd04301">
    <property type="entry name" value="NAT_SF"/>
    <property type="match status" value="1"/>
</dbReference>
<dbReference type="AlphaFoldDB" id="A0A1I3SEW2"/>
<organism evidence="2 3">
    <name type="scientific">Desulfomicrobium apsheronum</name>
    <dbReference type="NCBI Taxonomy" id="52560"/>
    <lineage>
        <taxon>Bacteria</taxon>
        <taxon>Pseudomonadati</taxon>
        <taxon>Thermodesulfobacteriota</taxon>
        <taxon>Desulfovibrionia</taxon>
        <taxon>Desulfovibrionales</taxon>
        <taxon>Desulfomicrobiaceae</taxon>
        <taxon>Desulfomicrobium</taxon>
    </lineage>
</organism>
<evidence type="ECO:0000259" key="1">
    <source>
        <dbReference type="PROSITE" id="PS51186"/>
    </source>
</evidence>
<reference evidence="3" key="1">
    <citation type="submission" date="2016-10" db="EMBL/GenBank/DDBJ databases">
        <authorList>
            <person name="Varghese N."/>
            <person name="Submissions S."/>
        </authorList>
    </citation>
    <scope>NUCLEOTIDE SEQUENCE [LARGE SCALE GENOMIC DNA]</scope>
    <source>
        <strain evidence="3">DSM 5918</strain>
    </source>
</reference>
<name>A0A1I3SEW2_9BACT</name>
<proteinExistence type="predicted"/>
<feature type="domain" description="N-acetyltransferase" evidence="1">
    <location>
        <begin position="29"/>
        <end position="180"/>
    </location>
</feature>
<evidence type="ECO:0000313" key="2">
    <source>
        <dbReference type="EMBL" id="SFJ56199.1"/>
    </source>
</evidence>
<dbReference type="InterPro" id="IPR000182">
    <property type="entry name" value="GNAT_dom"/>
</dbReference>
<sequence length="242" mass="26786">MEPSRNWSAMVKQWESKIVSTPPRTVPRISIREMALDDLAQVYHLGERLFTKELYPFLYSSWDKREVVGHFNTEPGLSLVADVDGELAGFIIGSLITKTSRIYGYIIWLGVDSRFQSLGVAHELYGRVALRMAESGAHQIVVDTDASNTAAIRFFSKKGFRDEREHVVLTLSLGGGKNAAADAGVKDCPECEPRSKAARRSWKNFSAGLRSWNRIATLTSLVHGALFGPVDATLSANSKNIK</sequence>
<keyword evidence="3" id="KW-1185">Reference proteome</keyword>
<dbReference type="Pfam" id="PF00583">
    <property type="entry name" value="Acetyltransf_1"/>
    <property type="match status" value="1"/>
</dbReference>
<dbReference type="InterPro" id="IPR016181">
    <property type="entry name" value="Acyl_CoA_acyltransferase"/>
</dbReference>
<dbReference type="GO" id="GO:0005840">
    <property type="term" value="C:ribosome"/>
    <property type="evidence" value="ECO:0007669"/>
    <property type="project" value="UniProtKB-KW"/>
</dbReference>
<dbReference type="Gene3D" id="3.40.630.30">
    <property type="match status" value="1"/>
</dbReference>
<keyword evidence="2" id="KW-0687">Ribonucleoprotein</keyword>
<dbReference type="PROSITE" id="PS51186">
    <property type="entry name" value="GNAT"/>
    <property type="match status" value="1"/>
</dbReference>
<dbReference type="Proteomes" id="UP000198635">
    <property type="component" value="Unassembled WGS sequence"/>
</dbReference>
<dbReference type="STRING" id="52560.SAMN04488082_104104"/>
<protein>
    <submittedName>
        <fullName evidence="2">Ribosomal protein S18 acetylase RimI</fullName>
    </submittedName>
</protein>
<gene>
    <name evidence="2" type="ORF">SAMN04488082_104104</name>
</gene>
<dbReference type="SUPFAM" id="SSF55729">
    <property type="entry name" value="Acyl-CoA N-acyltransferases (Nat)"/>
    <property type="match status" value="1"/>
</dbReference>
<evidence type="ECO:0000313" key="3">
    <source>
        <dbReference type="Proteomes" id="UP000198635"/>
    </source>
</evidence>
<accession>A0A1I3SEW2</accession>